<keyword evidence="2 5" id="KW-0689">Ribosomal protein</keyword>
<dbReference type="Proteomes" id="UP000196239">
    <property type="component" value="Chromosome 1"/>
</dbReference>
<sequence>MGGGKKQSPAQAEKSQTAEAGKKDGQKKGDRKDQKPKTNISVIIDENQAMNFIKGAKVFTVQELSRQTNVKISAANALLQTLLKKGSVKRIGGYSGHHIYVPA</sequence>
<comment type="similarity">
    <text evidence="1">Belongs to the eukaryotic ribosomal protein eS25 family.</text>
</comment>
<reference evidence="6" key="1">
    <citation type="submission" date="2015-10" db="EMBL/GenBank/DDBJ databases">
        <authorList>
            <person name="Lehtovirta-Morley L.E."/>
            <person name="Vieille C."/>
        </authorList>
    </citation>
    <scope>NUCLEOTIDE SEQUENCE [LARGE SCALE GENOMIC DNA]</scope>
</reference>
<feature type="compositionally biased region" description="Polar residues" evidence="4">
    <location>
        <begin position="8"/>
        <end position="18"/>
    </location>
</feature>
<organism evidence="5 6">
    <name type="scientific">Nitrosotalea devaniterrae</name>
    <dbReference type="NCBI Taxonomy" id="1078905"/>
    <lineage>
        <taxon>Archaea</taxon>
        <taxon>Nitrososphaerota</taxon>
        <taxon>Nitrososphaeria</taxon>
        <taxon>Nitrosotaleales</taxon>
        <taxon>Nitrosotaleaceae</taxon>
        <taxon>Nitrosotalea</taxon>
    </lineage>
</organism>
<dbReference type="EMBL" id="LN890280">
    <property type="protein sequence ID" value="CUR51555.1"/>
    <property type="molecule type" value="Genomic_DNA"/>
</dbReference>
<dbReference type="SUPFAM" id="SSF46785">
    <property type="entry name" value="Winged helix' DNA-binding domain"/>
    <property type="match status" value="1"/>
</dbReference>
<evidence type="ECO:0000313" key="5">
    <source>
        <dbReference type="EMBL" id="CUR51555.1"/>
    </source>
</evidence>
<protein>
    <submittedName>
        <fullName evidence="5">Putative S25 ribosomal protein</fullName>
    </submittedName>
</protein>
<evidence type="ECO:0000256" key="3">
    <source>
        <dbReference type="ARBA" id="ARBA00023274"/>
    </source>
</evidence>
<keyword evidence="6" id="KW-1185">Reference proteome</keyword>
<dbReference type="GO" id="GO:0005840">
    <property type="term" value="C:ribosome"/>
    <property type="evidence" value="ECO:0007669"/>
    <property type="project" value="UniProtKB-KW"/>
</dbReference>
<accession>A0A128A2G6</accession>
<dbReference type="GO" id="GO:1990904">
    <property type="term" value="C:ribonucleoprotein complex"/>
    <property type="evidence" value="ECO:0007669"/>
    <property type="project" value="UniProtKB-KW"/>
</dbReference>
<evidence type="ECO:0000256" key="1">
    <source>
        <dbReference type="ARBA" id="ARBA00009106"/>
    </source>
</evidence>
<evidence type="ECO:0000256" key="4">
    <source>
        <dbReference type="SAM" id="MobiDB-lite"/>
    </source>
</evidence>
<dbReference type="KEGG" id="ndv:NDEV_0790"/>
<dbReference type="AlphaFoldDB" id="A0A128A2G6"/>
<keyword evidence="3" id="KW-0687">Ribonucleoprotein</keyword>
<evidence type="ECO:0000256" key="2">
    <source>
        <dbReference type="ARBA" id="ARBA00022980"/>
    </source>
</evidence>
<evidence type="ECO:0000313" key="6">
    <source>
        <dbReference type="Proteomes" id="UP000196239"/>
    </source>
</evidence>
<feature type="region of interest" description="Disordered" evidence="4">
    <location>
        <begin position="1"/>
        <end position="39"/>
    </location>
</feature>
<dbReference type="InterPro" id="IPR004977">
    <property type="entry name" value="Ribosomal_eS25"/>
</dbReference>
<dbReference type="Pfam" id="PF03297">
    <property type="entry name" value="Ribosomal_S25"/>
    <property type="match status" value="1"/>
</dbReference>
<gene>
    <name evidence="5" type="ORF">NDEV_0790</name>
</gene>
<feature type="compositionally biased region" description="Basic and acidic residues" evidence="4">
    <location>
        <begin position="20"/>
        <end position="36"/>
    </location>
</feature>
<name>A0A128A2G6_9ARCH</name>
<dbReference type="InterPro" id="IPR036390">
    <property type="entry name" value="WH_DNA-bd_sf"/>
</dbReference>
<proteinExistence type="inferred from homology"/>
<dbReference type="Gene3D" id="3.30.63.20">
    <property type="match status" value="1"/>
</dbReference>